<gene>
    <name evidence="1" type="ORF">GCM10009827_049750</name>
</gene>
<name>A0ABN2ATL5_9ACTN</name>
<keyword evidence="2" id="KW-1185">Reference proteome</keyword>
<dbReference type="EMBL" id="BAAAQD010000010">
    <property type="protein sequence ID" value="GAA1526915.1"/>
    <property type="molecule type" value="Genomic_DNA"/>
</dbReference>
<protein>
    <submittedName>
        <fullName evidence="1">Uncharacterized protein</fullName>
    </submittedName>
</protein>
<evidence type="ECO:0000313" key="2">
    <source>
        <dbReference type="Proteomes" id="UP001501470"/>
    </source>
</evidence>
<sequence length="82" mass="9040">MTDPDIRWVLLYRTAAEWRFSVGEFPENVASGILPDTPLDAPAEAAQRDVRAHLAHGWPSPDTLTWRQTSADSWAAVPLSGP</sequence>
<organism evidence="1 2">
    <name type="scientific">Dactylosporangium maewongense</name>
    <dbReference type="NCBI Taxonomy" id="634393"/>
    <lineage>
        <taxon>Bacteria</taxon>
        <taxon>Bacillati</taxon>
        <taxon>Actinomycetota</taxon>
        <taxon>Actinomycetes</taxon>
        <taxon>Micromonosporales</taxon>
        <taxon>Micromonosporaceae</taxon>
        <taxon>Dactylosporangium</taxon>
    </lineage>
</organism>
<reference evidence="1 2" key="1">
    <citation type="journal article" date="2019" name="Int. J. Syst. Evol. Microbiol.">
        <title>The Global Catalogue of Microorganisms (GCM) 10K type strain sequencing project: providing services to taxonomists for standard genome sequencing and annotation.</title>
        <authorList>
            <consortium name="The Broad Institute Genomics Platform"/>
            <consortium name="The Broad Institute Genome Sequencing Center for Infectious Disease"/>
            <person name="Wu L."/>
            <person name="Ma J."/>
        </authorList>
    </citation>
    <scope>NUCLEOTIDE SEQUENCE [LARGE SCALE GENOMIC DNA]</scope>
    <source>
        <strain evidence="1 2">JCM 15933</strain>
    </source>
</reference>
<evidence type="ECO:0000313" key="1">
    <source>
        <dbReference type="EMBL" id="GAA1526915.1"/>
    </source>
</evidence>
<proteinExistence type="predicted"/>
<accession>A0ABN2ATL5</accession>
<dbReference type="Proteomes" id="UP001501470">
    <property type="component" value="Unassembled WGS sequence"/>
</dbReference>
<dbReference type="RefSeq" id="WP_344504477.1">
    <property type="nucleotide sequence ID" value="NZ_BAAAQD010000010.1"/>
</dbReference>
<comment type="caution">
    <text evidence="1">The sequence shown here is derived from an EMBL/GenBank/DDBJ whole genome shotgun (WGS) entry which is preliminary data.</text>
</comment>